<keyword evidence="2 8" id="KW-0813">Transport</keyword>
<dbReference type="Pfam" id="PF13715">
    <property type="entry name" value="CarbopepD_reg_2"/>
    <property type="match status" value="1"/>
</dbReference>
<comment type="similarity">
    <text evidence="8">Belongs to the TonB-dependent receptor family.</text>
</comment>
<dbReference type="NCBIfam" id="TIGR04057">
    <property type="entry name" value="SusC_RagA_signa"/>
    <property type="match status" value="1"/>
</dbReference>
<gene>
    <name evidence="10" type="ORF">ACFFI0_06810</name>
</gene>
<dbReference type="InterPro" id="IPR037066">
    <property type="entry name" value="Plug_dom_sf"/>
</dbReference>
<proteinExistence type="inferred from homology"/>
<dbReference type="PROSITE" id="PS51257">
    <property type="entry name" value="PROKAR_LIPOPROTEIN"/>
    <property type="match status" value="1"/>
</dbReference>
<dbReference type="Gene3D" id="2.170.130.10">
    <property type="entry name" value="TonB-dependent receptor, plug domain"/>
    <property type="match status" value="1"/>
</dbReference>
<evidence type="ECO:0000313" key="11">
    <source>
        <dbReference type="Proteomes" id="UP001589774"/>
    </source>
</evidence>
<name>A0ABV6HH33_9SPHI</name>
<feature type="domain" description="TonB-dependent receptor plug" evidence="9">
    <location>
        <begin position="219"/>
        <end position="326"/>
    </location>
</feature>
<dbReference type="Gene3D" id="2.40.170.20">
    <property type="entry name" value="TonB-dependent receptor, beta-barrel domain"/>
    <property type="match status" value="1"/>
</dbReference>
<dbReference type="Proteomes" id="UP001589774">
    <property type="component" value="Unassembled WGS sequence"/>
</dbReference>
<dbReference type="PANTHER" id="PTHR30069:SF29">
    <property type="entry name" value="HEMOGLOBIN AND HEMOGLOBIN-HAPTOGLOBIN-BINDING PROTEIN 1-RELATED"/>
    <property type="match status" value="1"/>
</dbReference>
<keyword evidence="11" id="KW-1185">Reference proteome</keyword>
<keyword evidence="3 8" id="KW-1134">Transmembrane beta strand</keyword>
<dbReference type="InterPro" id="IPR008969">
    <property type="entry name" value="CarboxyPept-like_regulatory"/>
</dbReference>
<accession>A0ABV6HH33</accession>
<dbReference type="InterPro" id="IPR039426">
    <property type="entry name" value="TonB-dep_rcpt-like"/>
</dbReference>
<evidence type="ECO:0000256" key="3">
    <source>
        <dbReference type="ARBA" id="ARBA00022452"/>
    </source>
</evidence>
<dbReference type="RefSeq" id="WP_130856111.1">
    <property type="nucleotide sequence ID" value="NZ_JBHLWO010000001.1"/>
</dbReference>
<evidence type="ECO:0000256" key="7">
    <source>
        <dbReference type="ARBA" id="ARBA00023237"/>
    </source>
</evidence>
<evidence type="ECO:0000313" key="10">
    <source>
        <dbReference type="EMBL" id="MFC0318011.1"/>
    </source>
</evidence>
<comment type="caution">
    <text evidence="10">The sequence shown here is derived from an EMBL/GenBank/DDBJ whole genome shotgun (WGS) entry which is preliminary data.</text>
</comment>
<dbReference type="Gene3D" id="2.60.40.1120">
    <property type="entry name" value="Carboxypeptidase-like, regulatory domain"/>
    <property type="match status" value="1"/>
</dbReference>
<dbReference type="SUPFAM" id="SSF56935">
    <property type="entry name" value="Porins"/>
    <property type="match status" value="1"/>
</dbReference>
<evidence type="ECO:0000256" key="2">
    <source>
        <dbReference type="ARBA" id="ARBA00022448"/>
    </source>
</evidence>
<dbReference type="PROSITE" id="PS52016">
    <property type="entry name" value="TONB_DEPENDENT_REC_3"/>
    <property type="match status" value="1"/>
</dbReference>
<keyword evidence="5" id="KW-0732">Signal</keyword>
<protein>
    <submittedName>
        <fullName evidence="10">SusC/RagA family TonB-linked outer membrane protein</fullName>
    </submittedName>
</protein>
<dbReference type="InterPro" id="IPR036942">
    <property type="entry name" value="Beta-barrel_TonB_sf"/>
</dbReference>
<organism evidence="10 11">
    <name type="scientific">Olivibacter oleidegradans</name>
    <dbReference type="NCBI Taxonomy" id="760123"/>
    <lineage>
        <taxon>Bacteria</taxon>
        <taxon>Pseudomonadati</taxon>
        <taxon>Bacteroidota</taxon>
        <taxon>Sphingobacteriia</taxon>
        <taxon>Sphingobacteriales</taxon>
        <taxon>Sphingobacteriaceae</taxon>
        <taxon>Olivibacter</taxon>
    </lineage>
</organism>
<evidence type="ECO:0000256" key="1">
    <source>
        <dbReference type="ARBA" id="ARBA00004571"/>
    </source>
</evidence>
<keyword evidence="6 8" id="KW-0472">Membrane</keyword>
<reference evidence="10 11" key="1">
    <citation type="submission" date="2024-09" db="EMBL/GenBank/DDBJ databases">
        <authorList>
            <person name="Sun Q."/>
            <person name="Mori K."/>
        </authorList>
    </citation>
    <scope>NUCLEOTIDE SEQUENCE [LARGE SCALE GENOMIC DNA]</scope>
    <source>
        <strain evidence="10 11">CCM 7765</strain>
    </source>
</reference>
<comment type="subcellular location">
    <subcellularLocation>
        <location evidence="1 8">Cell outer membrane</location>
        <topology evidence="1 8">Multi-pass membrane protein</topology>
    </subcellularLocation>
</comment>
<evidence type="ECO:0000259" key="9">
    <source>
        <dbReference type="Pfam" id="PF07715"/>
    </source>
</evidence>
<evidence type="ECO:0000256" key="8">
    <source>
        <dbReference type="PROSITE-ProRule" id="PRU01360"/>
    </source>
</evidence>
<dbReference type="EMBL" id="JBHLWO010000001">
    <property type="protein sequence ID" value="MFC0318011.1"/>
    <property type="molecule type" value="Genomic_DNA"/>
</dbReference>
<dbReference type="NCBIfam" id="TIGR04056">
    <property type="entry name" value="OMP_RagA_SusC"/>
    <property type="match status" value="1"/>
</dbReference>
<evidence type="ECO:0000256" key="4">
    <source>
        <dbReference type="ARBA" id="ARBA00022692"/>
    </source>
</evidence>
<dbReference type="InterPro" id="IPR012910">
    <property type="entry name" value="Plug_dom"/>
</dbReference>
<keyword evidence="7 8" id="KW-0998">Cell outer membrane</keyword>
<dbReference type="SUPFAM" id="SSF49464">
    <property type="entry name" value="Carboxypeptidase regulatory domain-like"/>
    <property type="match status" value="1"/>
</dbReference>
<evidence type="ECO:0000256" key="6">
    <source>
        <dbReference type="ARBA" id="ARBA00023136"/>
    </source>
</evidence>
<dbReference type="InterPro" id="IPR023996">
    <property type="entry name" value="TonB-dep_OMP_SusC/RagA"/>
</dbReference>
<keyword evidence="4 8" id="KW-0812">Transmembrane</keyword>
<evidence type="ECO:0000256" key="5">
    <source>
        <dbReference type="ARBA" id="ARBA00022729"/>
    </source>
</evidence>
<dbReference type="InterPro" id="IPR023997">
    <property type="entry name" value="TonB-dep_OMP_SusC/RagA_CS"/>
</dbReference>
<sequence length="1125" mass="125305">MKLILQQVVIRIVMRIATIIAFLIISLSCSFATTGKAQGLATLTVHLDMKQATVKQVLEVLESKINYKFLYPKALDSYKSPVSISGTYAVSDILVELATQTGLSFRQINHTIAVSLNNVKAKSDAIKQLLVSGRVTDSLGNALPGASVLVKGGGKGANTDSQGHYRIQAAKGDVLLFSYVGYRQLEVPVEGKQTIDVQLHEEGAALSEVVVVGYGVQKKATVTGAVATVSGKEINKAPTTHVANTLAGRVAGITGLEKTGEPGSGGAQLFIRGQSTLGDNSPLLVVDGVPSLLGGLDKLDPNDIETVSVLKDASASIYGARAANGVILVKTKRGIDGKPTLDYSFNQGFVTPTRMPKMADAPLYAQLTNEILEYAGQPIKFSAEDIQEFADGSSPYTHPNTDWIDAVIKPLSLQNRHNLGLRGGSENIKYFVSLGSQYEDAVYRNSATNYKQQNLRVNLDAKVNEYIQLSFDLQGRHTNRNYAPRGAGDIFRFIQRGRPTETAIWPNGLPGPDIEGGNNPVVTSTEEAGYNHHVINLGNAIIGYKIKIPGVEGLFVDGTYAASVEVLHRKNFVKPWTLYSFGGFDENNEPKLVAAQRGVNSPELTERYDQNQQVLFNTKINYVRSFGKHSLNSFVAYEQNVDKGTNILGYRRDFISPVVDQLFAGGQDMRRVEGYGYEFARRNYFGRVSYQYNDTYLLDLNFRVDGSQNFPAGKRYGFFPGVSAGWVLSNESFWTKYAKTVNFMKLRASYGQMGNDKIDNFQFLSNYGFEKNSVLQGAIFGDNLTFNPAIYPVRVANPNITWEVANTLNVGLEAQLWNGRFGLEFDYFRADRDKILIQRAQSIPQYAGFSLPDENLGKVRNQGFDAVLSHRNTFGNLRMDISGTVSFARNKILFWDESQNIPAYQQYTGSRIGSGLYYHAIGVFKNEEELENYPHWSGARPGDVIFEDFNRDGKIDALDRIRFEPSFPEWNFGLNINLQYKNFDLSALFQGATGGSQYVRTESGLIGNFPLAFVENRWTPDNPNTNVPRVYDTREYWITQGNSHWLWDTDYVRLKTLQVGYSLPAHVIEKIKLKGLRFYLSGQNLFTWDKMKIFDPEIHDREDNGNQAHYYPQIKIYNIGANITF</sequence>
<dbReference type="PANTHER" id="PTHR30069">
    <property type="entry name" value="TONB-DEPENDENT OUTER MEMBRANE RECEPTOR"/>
    <property type="match status" value="1"/>
</dbReference>
<dbReference type="Pfam" id="PF07715">
    <property type="entry name" value="Plug"/>
    <property type="match status" value="1"/>
</dbReference>